<sequence length="525" mass="59674">MTEYHSESYYEETLKTKEIRSMPEGSARLAALRDLGVTFDEGQHRTTKIATPSGTPKLPTFVDAAQIERFQSTVSGTEETLSPQTFTNNTIANHVSPIRRYDEITSHGGPVKSDPDQRKVIEKLDELWYDLREYQPQAFKEQGKSVSVCVCVLKITSIELTFSMQWGSWFGYRNENKAMEKNVPESLYIYGNVGTGKTMVMDLFFDTLAITRKRRVHFHAFMLDVHQRIHRVKTEHPVLADPLAPIADDLVKEAYVLCFDEFQVTDIADAMILRNLFEELFKRGVVLVTTSNRHPTELYKNGIQRSSFIPCIDLLLKKCDVLCLDSGTDYRKIERAQSSVFFHPLNRQTTEKIDALTRQLTGGKEMVPKDLHFLSRTLTIPAQVDGVAKMTFASVCAQPLSAADFIEIVKNFHTVILTDIPSMTMKHRAEARRFITFIDAMYESHVVLIASAENGMMNIFNAEEGKEEMQEQMLAAMSQDSSLDVSDISSPLFSGQEEAFAFQRALSRLIQMQSTEWVSQRLIVK</sequence>
<accession>A0A8H7UWD6</accession>
<organism evidence="4 5">
    <name type="scientific">Mucor saturninus</name>
    <dbReference type="NCBI Taxonomy" id="64648"/>
    <lineage>
        <taxon>Eukaryota</taxon>
        <taxon>Fungi</taxon>
        <taxon>Fungi incertae sedis</taxon>
        <taxon>Mucoromycota</taxon>
        <taxon>Mucoromycotina</taxon>
        <taxon>Mucoromycetes</taxon>
        <taxon>Mucorales</taxon>
        <taxon>Mucorineae</taxon>
        <taxon>Mucoraceae</taxon>
        <taxon>Mucor</taxon>
    </lineage>
</organism>
<keyword evidence="5" id="KW-1185">Reference proteome</keyword>
<evidence type="ECO:0000256" key="3">
    <source>
        <dbReference type="ARBA" id="ARBA00022840"/>
    </source>
</evidence>
<protein>
    <recommendedName>
        <fullName evidence="6">AFG1-like ATPase</fullName>
    </recommendedName>
</protein>
<dbReference type="PANTHER" id="PTHR12169:SF6">
    <property type="entry name" value="AFG1-LIKE ATPASE"/>
    <property type="match status" value="1"/>
</dbReference>
<dbReference type="GO" id="GO:0005739">
    <property type="term" value="C:mitochondrion"/>
    <property type="evidence" value="ECO:0007669"/>
    <property type="project" value="TreeGrafter"/>
</dbReference>
<dbReference type="Proteomes" id="UP000603453">
    <property type="component" value="Unassembled WGS sequence"/>
</dbReference>
<dbReference type="GO" id="GO:0016887">
    <property type="term" value="F:ATP hydrolysis activity"/>
    <property type="evidence" value="ECO:0007669"/>
    <property type="project" value="InterPro"/>
</dbReference>
<dbReference type="AlphaFoldDB" id="A0A8H7UWD6"/>
<dbReference type="SUPFAM" id="SSF52540">
    <property type="entry name" value="P-loop containing nucleoside triphosphate hydrolases"/>
    <property type="match status" value="1"/>
</dbReference>
<evidence type="ECO:0000313" key="5">
    <source>
        <dbReference type="Proteomes" id="UP000603453"/>
    </source>
</evidence>
<evidence type="ECO:0000313" key="4">
    <source>
        <dbReference type="EMBL" id="KAG2194528.1"/>
    </source>
</evidence>
<dbReference type="NCBIfam" id="NF040713">
    <property type="entry name" value="ZapE"/>
    <property type="match status" value="1"/>
</dbReference>
<proteinExistence type="inferred from homology"/>
<dbReference type="EMBL" id="JAEPRD010000193">
    <property type="protein sequence ID" value="KAG2194528.1"/>
    <property type="molecule type" value="Genomic_DNA"/>
</dbReference>
<dbReference type="InterPro" id="IPR027417">
    <property type="entry name" value="P-loop_NTPase"/>
</dbReference>
<dbReference type="Gene3D" id="3.40.50.300">
    <property type="entry name" value="P-loop containing nucleotide triphosphate hydrolases"/>
    <property type="match status" value="1"/>
</dbReference>
<dbReference type="GO" id="GO:0005524">
    <property type="term" value="F:ATP binding"/>
    <property type="evidence" value="ECO:0007669"/>
    <property type="project" value="UniProtKB-KW"/>
</dbReference>
<keyword evidence="3" id="KW-0067">ATP-binding</keyword>
<reference evidence="4" key="1">
    <citation type="submission" date="2020-12" db="EMBL/GenBank/DDBJ databases">
        <title>Metabolic potential, ecology and presence of endohyphal bacteria is reflected in genomic diversity of Mucoromycotina.</title>
        <authorList>
            <person name="Muszewska A."/>
            <person name="Okrasinska A."/>
            <person name="Steczkiewicz K."/>
            <person name="Drgas O."/>
            <person name="Orlowska M."/>
            <person name="Perlinska-Lenart U."/>
            <person name="Aleksandrzak-Piekarczyk T."/>
            <person name="Szatraj K."/>
            <person name="Zielenkiewicz U."/>
            <person name="Pilsyk S."/>
            <person name="Malc E."/>
            <person name="Mieczkowski P."/>
            <person name="Kruszewska J.S."/>
            <person name="Biernat P."/>
            <person name="Pawlowska J."/>
        </authorList>
    </citation>
    <scope>NUCLEOTIDE SEQUENCE</scope>
    <source>
        <strain evidence="4">WA0000017839</strain>
    </source>
</reference>
<evidence type="ECO:0000256" key="2">
    <source>
        <dbReference type="ARBA" id="ARBA00022741"/>
    </source>
</evidence>
<gene>
    <name evidence="4" type="ORF">INT47_005732</name>
</gene>
<dbReference type="InterPro" id="IPR005654">
    <property type="entry name" value="ATPase_AFG1-like"/>
</dbReference>
<dbReference type="OrthoDB" id="548867at2759"/>
<evidence type="ECO:0000256" key="1">
    <source>
        <dbReference type="ARBA" id="ARBA00010322"/>
    </source>
</evidence>
<comment type="similarity">
    <text evidence="1">Belongs to the AFG1 ATPase family.</text>
</comment>
<evidence type="ECO:0008006" key="6">
    <source>
        <dbReference type="Google" id="ProtNLM"/>
    </source>
</evidence>
<keyword evidence="2" id="KW-0547">Nucleotide-binding</keyword>
<comment type="caution">
    <text evidence="4">The sequence shown here is derived from an EMBL/GenBank/DDBJ whole genome shotgun (WGS) entry which is preliminary data.</text>
</comment>
<dbReference type="PANTHER" id="PTHR12169">
    <property type="entry name" value="ATPASE N2B"/>
    <property type="match status" value="1"/>
</dbReference>
<name>A0A8H7UWD6_9FUNG</name>
<dbReference type="Pfam" id="PF03969">
    <property type="entry name" value="AFG1_ATPase"/>
    <property type="match status" value="1"/>
</dbReference>